<dbReference type="CDD" id="cd15466">
    <property type="entry name" value="CLU-central"/>
    <property type="match status" value="1"/>
</dbReference>
<reference evidence="6 7" key="1">
    <citation type="submission" date="2014-06" db="EMBL/GenBank/DDBJ databases">
        <authorList>
            <person name="Swart Estienne"/>
        </authorList>
    </citation>
    <scope>NUCLEOTIDE SEQUENCE [LARGE SCALE GENOMIC DNA]</scope>
    <source>
        <strain evidence="6 7">130c</strain>
    </source>
</reference>
<evidence type="ECO:0000259" key="5">
    <source>
        <dbReference type="PROSITE" id="PS51823"/>
    </source>
</evidence>
<dbReference type="PROSITE" id="PS50005">
    <property type="entry name" value="TPR"/>
    <property type="match status" value="1"/>
</dbReference>
<feature type="coiled-coil region" evidence="3">
    <location>
        <begin position="637"/>
        <end position="669"/>
    </location>
</feature>
<gene>
    <name evidence="6" type="primary">Contig10675.g11406</name>
    <name evidence="6" type="ORF">STYLEM_10098</name>
</gene>
<dbReference type="SUPFAM" id="SSF48452">
    <property type="entry name" value="TPR-like"/>
    <property type="match status" value="1"/>
</dbReference>
<dbReference type="Proteomes" id="UP000039865">
    <property type="component" value="Unassembled WGS sequence"/>
</dbReference>
<evidence type="ECO:0000256" key="3">
    <source>
        <dbReference type="SAM" id="Coils"/>
    </source>
</evidence>
<proteinExistence type="predicted"/>
<dbReference type="InterPro" id="IPR011990">
    <property type="entry name" value="TPR-like_helical_dom_sf"/>
</dbReference>
<dbReference type="InterPro" id="IPR025697">
    <property type="entry name" value="CLU_dom"/>
</dbReference>
<accession>A0A078AFR3</accession>
<dbReference type="Gene3D" id="1.25.40.10">
    <property type="entry name" value="Tetratricopeptide repeat domain"/>
    <property type="match status" value="1"/>
</dbReference>
<dbReference type="EMBL" id="CCKQ01009590">
    <property type="protein sequence ID" value="CDW81090.1"/>
    <property type="molecule type" value="Genomic_DNA"/>
</dbReference>
<evidence type="ECO:0000256" key="4">
    <source>
        <dbReference type="SAM" id="MobiDB-lite"/>
    </source>
</evidence>
<sequence>MENTNNTQDSLLQKQQVSSLEELEQNAALLGDQLLDDKFLSLTIVDLNQREIQLKMVQYEMVLELREFLNEHVYTCFYTHYYFEHAGVKLNDYTELAVLDLASDNKIYLRPEKYDEKSARQHIKRIKDILSSPPVLSAQTDQSQAQQLQNQLSTAEKSLAQTEQENQDENAAAVEGAALSNEKKQNNQYEEKLKKNYEDFMSIIEKESKKEIPLPQKNGHSLLKDLFKNPIEKEMNKINYIKCVESIQFSLFNPVPPYRRLVGDLFYLVVKTIDSGDMGITCCVNGFYRNDNIEKQQYGPGPSTKSSPCFSYTLVGCLYQLSPQFGKNLETYIDSILNTEPYFLTQPMIPVHFWLIEEDKLNAQKLSNNKDETASTLVPLFGLDPKGIRDWNEEFQVVKDFSSDSFVQRIQRDRAIQKVYNDFLEAAVKGAQAIVNGNLMPLNPNETERQQVFVYNYIFFSYAIDLIDSFKDLTSSENNPSFTQANHDIMGLRQLQILDVQGLHILATCLVNYRGQRVIAQSIIPGILNNNDLTSLAEYGSVDENKTIYAKEDFHLLMKKVCEQLNIKVNKVIDGSDKEVEIAGSVEVKGIKGTDKRNYLVDLQGLTPRDANYKGDDYHTCLLRPELLLIYQRTRSIEYAQAKMAEFNKQLEEEKSKEEQKKVEDMTDLEKEAYAGKRAEENLRKLKEFDKYLKEAPKFTYNTNVFKNVKFAEPEEDIKKDEDLVEDIAKFLKEQAIPKLVKDLQSVEGVPTDSESLEAAFHSHGINMRYLGHVANEIKDQELNHLKTLLEREAVFRSAKHIFNEHIRESSDTYLSSTISHLFNLLLSPSLFVNLMNEEKIQYEDHTIQNIIKPVTIESKRVEKDNKDEKQKDDAAAEPDNEAKQLSKNEKKKLKKKQKQSTKEGQQPSEKVKTQKNTEQPSDLSDLLFKQNLELQNFSIDDLFKEKSIANSLLQIERPQALSLKPKDLYERIRYVAEKRYSLVLPENQTDLKCLQHPNYKLSLLRDLCIKLGIKILSHSSKDYILDNDVNTLLSKLSQQIANDANRQAQKQDKSKKKAQVQPSQLTVELLDKYSYLPFQYSDIIEIYPVIKHLDLQNNDVRQMLAQAKQAYKDGFFEKAFELYSQCINSLLQITGPMNREVASCISKLASIQFKFGDFLQAIELQTKSIILQERVLGYDHPQTAYSYSNLALYHHTCGYFSKAFDYMQRALNILKIASGENHPDISSIYLNLGLMYQDFEHFQAAIDCFLESLYRNINLFGENHIQVASCYQAIAHAYFQLNDYRKALDNQEKAHQIITKILPADDQYVKNSQAQMDQFMKLSVFVEKIKSQEKNARPIGSNKSNTNQQVAKQQKQAAQNAQEIQQQQQMQGKGRGNIRQNALYHRMQNQKNRNVLDLLEYNYIREQQALAAQRLMKEQLNESQKDKESEEKNQ</sequence>
<dbReference type="OMA" id="HPVWDKD"/>
<organism evidence="6 7">
    <name type="scientific">Stylonychia lemnae</name>
    <name type="common">Ciliate</name>
    <dbReference type="NCBI Taxonomy" id="5949"/>
    <lineage>
        <taxon>Eukaryota</taxon>
        <taxon>Sar</taxon>
        <taxon>Alveolata</taxon>
        <taxon>Ciliophora</taxon>
        <taxon>Intramacronucleata</taxon>
        <taxon>Spirotrichea</taxon>
        <taxon>Stichotrichia</taxon>
        <taxon>Sporadotrichida</taxon>
        <taxon>Oxytrichidae</taxon>
        <taxon>Stylonychinae</taxon>
        <taxon>Stylonychia</taxon>
    </lineage>
</organism>
<dbReference type="OrthoDB" id="1414216at2759"/>
<keyword evidence="2" id="KW-0802">TPR repeat</keyword>
<dbReference type="Pfam" id="PF15044">
    <property type="entry name" value="CLU_N"/>
    <property type="match status" value="1"/>
</dbReference>
<dbReference type="PROSITE" id="PS51823">
    <property type="entry name" value="CLU"/>
    <property type="match status" value="1"/>
</dbReference>
<feature type="region of interest" description="Disordered" evidence="4">
    <location>
        <begin position="1335"/>
        <end position="1377"/>
    </location>
</feature>
<dbReference type="InterPro" id="IPR023231">
    <property type="entry name" value="GSKIP_dom_sf"/>
</dbReference>
<dbReference type="InParanoid" id="A0A078AFR3"/>
<keyword evidence="1" id="KW-0963">Cytoplasm</keyword>
<keyword evidence="3" id="KW-0175">Coiled coil</keyword>
<dbReference type="PANTHER" id="PTHR12601">
    <property type="entry name" value="EUKARYOTIC TRANSLATION INITIATION FACTOR 3 SUBUNIT EIF-3"/>
    <property type="match status" value="1"/>
</dbReference>
<dbReference type="Pfam" id="PF13424">
    <property type="entry name" value="TPR_12"/>
    <property type="match status" value="2"/>
</dbReference>
<dbReference type="PANTHER" id="PTHR12601:SF6">
    <property type="entry name" value="CLUSTERED MITOCHONDRIA PROTEIN HOMOLOG"/>
    <property type="match status" value="1"/>
</dbReference>
<dbReference type="InterPro" id="IPR028275">
    <property type="entry name" value="CLU_N"/>
</dbReference>
<protein>
    <submittedName>
        <fullName evidence="6">Tetratricopeptide repeat-containing protein</fullName>
    </submittedName>
</protein>
<feature type="region of interest" description="Disordered" evidence="4">
    <location>
        <begin position="135"/>
        <end position="171"/>
    </location>
</feature>
<feature type="repeat" description="TPR" evidence="2">
    <location>
        <begin position="1227"/>
        <end position="1260"/>
    </location>
</feature>
<feature type="compositionally biased region" description="Low complexity" evidence="4">
    <location>
        <begin position="1349"/>
        <end position="1372"/>
    </location>
</feature>
<name>A0A078AFR3_STYLE</name>
<evidence type="ECO:0000313" key="7">
    <source>
        <dbReference type="Proteomes" id="UP000039865"/>
    </source>
</evidence>
<feature type="compositionally biased region" description="Basic residues" evidence="4">
    <location>
        <begin position="890"/>
        <end position="900"/>
    </location>
</feature>
<feature type="compositionally biased region" description="Basic and acidic residues" evidence="4">
    <location>
        <begin position="862"/>
        <end position="889"/>
    </location>
</feature>
<dbReference type="InterPro" id="IPR019734">
    <property type="entry name" value="TPR_rpt"/>
</dbReference>
<feature type="domain" description="Clu" evidence="5">
    <location>
        <begin position="366"/>
        <end position="614"/>
    </location>
</feature>
<dbReference type="InterPro" id="IPR027523">
    <property type="entry name" value="CLU_prot"/>
</dbReference>
<dbReference type="SMART" id="SM00028">
    <property type="entry name" value="TPR"/>
    <property type="match status" value="4"/>
</dbReference>
<dbReference type="Pfam" id="PF13236">
    <property type="entry name" value="CLU"/>
    <property type="match status" value="1"/>
</dbReference>
<dbReference type="SUPFAM" id="SSF103107">
    <property type="entry name" value="Hypothetical protein c14orf129, hspc210"/>
    <property type="match status" value="1"/>
</dbReference>
<feature type="region of interest" description="Disordered" evidence="4">
    <location>
        <begin position="862"/>
        <end position="923"/>
    </location>
</feature>
<keyword evidence="7" id="KW-1185">Reference proteome</keyword>
<dbReference type="GO" id="GO:0005737">
    <property type="term" value="C:cytoplasm"/>
    <property type="evidence" value="ECO:0007669"/>
    <property type="project" value="TreeGrafter"/>
</dbReference>
<evidence type="ECO:0000256" key="1">
    <source>
        <dbReference type="ARBA" id="ARBA00022490"/>
    </source>
</evidence>
<evidence type="ECO:0000256" key="2">
    <source>
        <dbReference type="PROSITE-ProRule" id="PRU00339"/>
    </source>
</evidence>
<evidence type="ECO:0000313" key="6">
    <source>
        <dbReference type="EMBL" id="CDW81090.1"/>
    </source>
</evidence>
<dbReference type="Pfam" id="PF12807">
    <property type="entry name" value="eIF3_p135"/>
    <property type="match status" value="1"/>
</dbReference>
<feature type="compositionally biased region" description="Low complexity" evidence="4">
    <location>
        <begin position="136"/>
        <end position="155"/>
    </location>
</feature>
<dbReference type="InterPro" id="IPR033646">
    <property type="entry name" value="CLU-central"/>
</dbReference>